<feature type="domain" description="CC2D2A N-terminal C2" evidence="4">
    <location>
        <begin position="546"/>
        <end position="713"/>
    </location>
</feature>
<dbReference type="EMBL" id="JARPUR010000004">
    <property type="protein sequence ID" value="KAK4876668.1"/>
    <property type="molecule type" value="Genomic_DNA"/>
</dbReference>
<proteinExistence type="predicted"/>
<feature type="domain" description="DUF5523" evidence="5">
    <location>
        <begin position="94"/>
        <end position="328"/>
    </location>
</feature>
<dbReference type="InterPro" id="IPR000008">
    <property type="entry name" value="C2_dom"/>
</dbReference>
<evidence type="ECO:0000259" key="7">
    <source>
        <dbReference type="Pfam" id="PF24656"/>
    </source>
</evidence>
<comment type="caution">
    <text evidence="8">The sequence shown here is derived from an EMBL/GenBank/DDBJ whole genome shotgun (WGS) entry which is preliminary data.</text>
</comment>
<feature type="domain" description="Centrosomal protein of 76 kDa C-terminal" evidence="6">
    <location>
        <begin position="1341"/>
        <end position="1466"/>
    </location>
</feature>
<dbReference type="Gene3D" id="2.60.40.150">
    <property type="entry name" value="C2 domain"/>
    <property type="match status" value="1"/>
</dbReference>
<dbReference type="InterPro" id="IPR028928">
    <property type="entry name" value="CC2D2AN-C2"/>
</dbReference>
<dbReference type="SUPFAM" id="SSF49562">
    <property type="entry name" value="C2 domain (Calcium/lipid-binding domain, CaLB)"/>
    <property type="match status" value="1"/>
</dbReference>
<evidence type="ECO:0000313" key="9">
    <source>
        <dbReference type="Proteomes" id="UP001353858"/>
    </source>
</evidence>
<evidence type="ECO:0008006" key="10">
    <source>
        <dbReference type="Google" id="ProtNLM"/>
    </source>
</evidence>
<dbReference type="InterPro" id="IPR035892">
    <property type="entry name" value="C2_domain_sf"/>
</dbReference>
<dbReference type="InterPro" id="IPR052434">
    <property type="entry name" value="Tectonic-like_complex_comp"/>
</dbReference>
<feature type="region of interest" description="Disordered" evidence="2">
    <location>
        <begin position="32"/>
        <end position="93"/>
    </location>
</feature>
<feature type="domain" description="C2" evidence="3">
    <location>
        <begin position="971"/>
        <end position="1069"/>
    </location>
</feature>
<feature type="domain" description="CEP76/DRC7 peptidase-like" evidence="7">
    <location>
        <begin position="1197"/>
        <end position="1319"/>
    </location>
</feature>
<evidence type="ECO:0000259" key="4">
    <source>
        <dbReference type="Pfam" id="PF15625"/>
    </source>
</evidence>
<dbReference type="Pfam" id="PF00168">
    <property type="entry name" value="C2"/>
    <property type="match status" value="1"/>
</dbReference>
<sequence length="1470" mass="170347">MSSTEENVELIELRSPSSTKSFIKSKLKLLDNKVGSSPKSSPAHSISKDSDGKIAKIPPAKPPRKFVRRQSKTNTEISSDSQEESTDFKEYTESIRSSKLESGSYRDKFKERFEYVKKQAGKSISKANTFKSKGDRIKTLKKSFNVIKRQNDIIDAELRTYENNKFCYDNENYVSSTEAYNFFCREQNDEEKKLVESENTLHKSTDVLIDINDAEDVLFCSPNNLQFNRVVSENELFWQPSRNPLDVVKKIETDEPRFLSEEGFYKKVQPNLPSSHINIIEQRLLGINDKKWFDCEGQLDLLEAPKHEVRYKPHLYKKNPELQTKYVKATTDHTTREIYSSEASILDVSLLEIKFKHHPLFSPEHVFAQKLLTHFECYKRIISENKIERISKRLQALRHTKANAYAANDSSKFIEIKELRELYFTEGRNMRILIKSILQTWKALKKIRHVNEYRSTTVQLVITKTKISYSSEKENWDTNIENTTKEILEEKQIEYENRLAEYSRELNQWKQEGDNAKKPRKPSKQIDAETIKQEVTELFMASFKPPGEPLLHFNIKYDQQHSAKVDNAKEKLRRNVVNTTKIYLRVLCDKLEVCKSKIIPLNDQFVCTVDEYFSILLQTIPESITVEIYEQPNTLPKRKLGEVKIRVPKKTVFANNSRGLDLDFGRDEIVHYKHDGVGSGIELGNVFSEYHQSNETLYTSGVLTCKIEWDIKSLGDTLQDHQDIDIGQNVQNEDGTLNVDKLIIWANETKPDPEDPKYSVLYEYIQDYGQRFYSTDSTKKTFFRKDPDIAPLEFCETKDLEKDLRFRLLALRNQNEPEFVGMVIPNSAKEIPENIFDDYNRRIAEEKLGLMLDVENYDDEIDEKRLNGRKYLKQVYTKVFQQCRNTENNLVYEDVVNEKIIPRIEALTRNILSNIISWMQLQPTKSILSPLTAKKSTTKIGDLNAPMKIKIDVKFGLNVPRRVNVKQSGNDEVTVRPFVVGTYQNASLQTSSIDGENPVWNQELILSLDSSNTDYLSPNSLSGCIVIRLFDEVTVKVRQETVKARNWLGSIEIPISSIANSVKMDGVFRLRKPTNLLGYEDLTSPNKERETYLSLRICLEPNIPKLTQSMEELETTELPYLKQYILSWNENYNNEYPNRKFSAMAIDLNGKTTCVTRYIKALEPPHLNKDRFVVTPEQCAQYVAMIPFTDSNKFYQNVWMSTEQLLKFMIGSVIDHAIALVCYLTSLDTQSWLLLGYGLPHGTTAYVLVREHSRESEIPHHYIYDIITATKYNILDPYCPLQKVFCVINEHNVWANVQRTDQIEQTRFDFNVKMDWSSLFSNQTTAPTHSTQTKLTYISTPDTRQLELKVDRKIRKKITKVRTHEKTTWNYNVSKVLKSQIQKFENKNMSMKKNSDVTLDVYDVTSTHFANGYLLNLPYTNISTIIAAIMSTGAHLYQGLNTEFSLAVQIYPYPNHVLSVWIFLAVLSAK</sequence>
<accession>A0AAN7P699</accession>
<dbReference type="GO" id="GO:0035869">
    <property type="term" value="C:ciliary transition zone"/>
    <property type="evidence" value="ECO:0007669"/>
    <property type="project" value="TreeGrafter"/>
</dbReference>
<organism evidence="8 9">
    <name type="scientific">Aquatica leii</name>
    <dbReference type="NCBI Taxonomy" id="1421715"/>
    <lineage>
        <taxon>Eukaryota</taxon>
        <taxon>Metazoa</taxon>
        <taxon>Ecdysozoa</taxon>
        <taxon>Arthropoda</taxon>
        <taxon>Hexapoda</taxon>
        <taxon>Insecta</taxon>
        <taxon>Pterygota</taxon>
        <taxon>Neoptera</taxon>
        <taxon>Endopterygota</taxon>
        <taxon>Coleoptera</taxon>
        <taxon>Polyphaga</taxon>
        <taxon>Elateriformia</taxon>
        <taxon>Elateroidea</taxon>
        <taxon>Lampyridae</taxon>
        <taxon>Luciolinae</taxon>
        <taxon>Aquatica</taxon>
    </lineage>
</organism>
<dbReference type="PANTHER" id="PTHR20837">
    <property type="entry name" value="CENTROSOMAL PROTEIN-RELATED"/>
    <property type="match status" value="1"/>
</dbReference>
<gene>
    <name evidence="8" type="ORF">RN001_009174</name>
</gene>
<evidence type="ECO:0000259" key="3">
    <source>
        <dbReference type="Pfam" id="PF00168"/>
    </source>
</evidence>
<dbReference type="InterPro" id="IPR041510">
    <property type="entry name" value="DUF5523"/>
</dbReference>
<dbReference type="PANTHER" id="PTHR20837:SF0">
    <property type="entry name" value="COILED-COIL AND C2 DOMAIN-CONTAINING PROTEIN 2A"/>
    <property type="match status" value="1"/>
</dbReference>
<dbReference type="Pfam" id="PF17661">
    <property type="entry name" value="DUF5523"/>
    <property type="match status" value="1"/>
</dbReference>
<evidence type="ECO:0000256" key="2">
    <source>
        <dbReference type="SAM" id="MobiDB-lite"/>
    </source>
</evidence>
<keyword evidence="1" id="KW-0175">Coiled coil</keyword>
<evidence type="ECO:0000259" key="6">
    <source>
        <dbReference type="Pfam" id="PF24652"/>
    </source>
</evidence>
<dbReference type="InterPro" id="IPR056288">
    <property type="entry name" value="CEP76_C"/>
</dbReference>
<feature type="coiled-coil region" evidence="1">
    <location>
        <begin position="485"/>
        <end position="512"/>
    </location>
</feature>
<dbReference type="Pfam" id="PF24652">
    <property type="entry name" value="CEP76_C"/>
    <property type="match status" value="1"/>
</dbReference>
<dbReference type="Pfam" id="PF24656">
    <property type="entry name" value="CEPT76_peptidase"/>
    <property type="match status" value="1"/>
</dbReference>
<name>A0AAN7P699_9COLE</name>
<protein>
    <recommendedName>
        <fullName evidence="10">C2 domain-containing protein</fullName>
    </recommendedName>
</protein>
<dbReference type="InterPro" id="IPR056290">
    <property type="entry name" value="CEPT76/DRC7_peptidase-like_dom"/>
</dbReference>
<dbReference type="Pfam" id="PF15625">
    <property type="entry name" value="CC2D2AN-C2"/>
    <property type="match status" value="1"/>
</dbReference>
<dbReference type="Proteomes" id="UP001353858">
    <property type="component" value="Unassembled WGS sequence"/>
</dbReference>
<feature type="compositionally biased region" description="Basic residues" evidence="2">
    <location>
        <begin position="62"/>
        <end position="71"/>
    </location>
</feature>
<dbReference type="GO" id="GO:1905515">
    <property type="term" value="P:non-motile cilium assembly"/>
    <property type="evidence" value="ECO:0007669"/>
    <property type="project" value="TreeGrafter"/>
</dbReference>
<evidence type="ECO:0000259" key="5">
    <source>
        <dbReference type="Pfam" id="PF17661"/>
    </source>
</evidence>
<feature type="compositionally biased region" description="Low complexity" evidence="2">
    <location>
        <begin position="36"/>
        <end position="45"/>
    </location>
</feature>
<evidence type="ECO:0000313" key="8">
    <source>
        <dbReference type="EMBL" id="KAK4876668.1"/>
    </source>
</evidence>
<evidence type="ECO:0000256" key="1">
    <source>
        <dbReference type="SAM" id="Coils"/>
    </source>
</evidence>
<keyword evidence="9" id="KW-1185">Reference proteome</keyword>
<dbReference type="GO" id="GO:1904491">
    <property type="term" value="P:protein localization to ciliary transition zone"/>
    <property type="evidence" value="ECO:0007669"/>
    <property type="project" value="TreeGrafter"/>
</dbReference>
<reference evidence="9" key="1">
    <citation type="submission" date="2023-01" db="EMBL/GenBank/DDBJ databases">
        <title>Key to firefly adult light organ development and bioluminescence: homeobox transcription factors regulate luciferase expression and transportation to peroxisome.</title>
        <authorList>
            <person name="Fu X."/>
        </authorList>
    </citation>
    <scope>NUCLEOTIDE SEQUENCE [LARGE SCALE GENOMIC DNA]</scope>
</reference>